<evidence type="ECO:0000256" key="3">
    <source>
        <dbReference type="ARBA" id="ARBA00022679"/>
    </source>
</evidence>
<sequence length="457" mass="50369">MSNFATRHAQRIRPAKAIRAARDLARVVLGDDPPICILFPDGSSLGPVDAAMRVTVRSTDAFAHMLRAPGELGLARAYVSGAIDVEGDIGLAIDLQERIENAGLPVRPALAMVRAVGLDVLRNPPPPPPEEIRTGGRMSFRRHTKSRDAASISHHYDVSNEFYRLVLGPSMTYSCAAFSSDDDTLEQAQQNKYELVCRKLGLAPGMRLLDVGCGWGGMVIHAAKYHGVRAVGVTISSAQYEHARSAVAAAGLEHAVEIRLQDYRDIADGPFDAISSIGMFEHVGLSQLEVYFRGLKSLLRPEGRLLNHQIGWPPGNRRFGRERTDLNPRGFVQRYVFPDGELHEIGNLAHSMQATGFEVRHIETLREHYARTLRFWGANLDADWASAAAMVGEGRARVWKLYMAGSAALFDTNRLQVHQVLAVNVVDRTGRAAMPWRPDWDHRLNTPGGAAEPMLPR</sequence>
<keyword evidence="3" id="KW-0808">Transferase</keyword>
<evidence type="ECO:0000256" key="4">
    <source>
        <dbReference type="ARBA" id="ARBA00022691"/>
    </source>
</evidence>
<dbReference type="Pfam" id="PF02353">
    <property type="entry name" value="CMAS"/>
    <property type="match status" value="1"/>
</dbReference>
<dbReference type="InterPro" id="IPR003333">
    <property type="entry name" value="CMAS"/>
</dbReference>
<dbReference type="Gene3D" id="3.40.50.150">
    <property type="entry name" value="Vaccinia Virus protein VP39"/>
    <property type="match status" value="1"/>
</dbReference>
<reference evidence="6" key="1">
    <citation type="submission" date="2020-05" db="EMBL/GenBank/DDBJ databases">
        <authorList>
            <person name="Chiriac C."/>
            <person name="Salcher M."/>
            <person name="Ghai R."/>
            <person name="Kavagutti S V."/>
        </authorList>
    </citation>
    <scope>NUCLEOTIDE SEQUENCE</scope>
</reference>
<dbReference type="InterPro" id="IPR029063">
    <property type="entry name" value="SAM-dependent_MTases_sf"/>
</dbReference>
<dbReference type="SUPFAM" id="SSF53335">
    <property type="entry name" value="S-adenosyl-L-methionine-dependent methyltransferases"/>
    <property type="match status" value="1"/>
</dbReference>
<keyword evidence="4" id="KW-0949">S-adenosyl-L-methionine</keyword>
<evidence type="ECO:0000256" key="1">
    <source>
        <dbReference type="ARBA" id="ARBA00010815"/>
    </source>
</evidence>
<dbReference type="CDD" id="cd02440">
    <property type="entry name" value="AdoMet_MTases"/>
    <property type="match status" value="1"/>
</dbReference>
<dbReference type="AlphaFoldDB" id="A0A6J7GLK6"/>
<dbReference type="PIRSF" id="PIRSF003085">
    <property type="entry name" value="CMAS"/>
    <property type="match status" value="1"/>
</dbReference>
<dbReference type="EMBL" id="CAFBMH010000031">
    <property type="protein sequence ID" value="CAB4905260.1"/>
    <property type="molecule type" value="Genomic_DNA"/>
</dbReference>
<accession>A0A6J7GLK6</accession>
<evidence type="ECO:0000256" key="2">
    <source>
        <dbReference type="ARBA" id="ARBA00022603"/>
    </source>
</evidence>
<dbReference type="PANTHER" id="PTHR43667">
    <property type="entry name" value="CYCLOPROPANE-FATTY-ACYL-PHOSPHOLIPID SYNTHASE"/>
    <property type="match status" value="1"/>
</dbReference>
<dbReference type="GO" id="GO:0008168">
    <property type="term" value="F:methyltransferase activity"/>
    <property type="evidence" value="ECO:0007669"/>
    <property type="project" value="UniProtKB-KW"/>
</dbReference>
<organism evidence="6">
    <name type="scientific">freshwater metagenome</name>
    <dbReference type="NCBI Taxonomy" id="449393"/>
    <lineage>
        <taxon>unclassified sequences</taxon>
        <taxon>metagenomes</taxon>
        <taxon>ecological metagenomes</taxon>
    </lineage>
</organism>
<protein>
    <submittedName>
        <fullName evidence="6">Unannotated protein</fullName>
    </submittedName>
</protein>
<keyword evidence="5" id="KW-0443">Lipid metabolism</keyword>
<gene>
    <name evidence="6" type="ORF">UFOPK3543_01099</name>
</gene>
<evidence type="ECO:0000256" key="5">
    <source>
        <dbReference type="ARBA" id="ARBA00023098"/>
    </source>
</evidence>
<evidence type="ECO:0000313" key="6">
    <source>
        <dbReference type="EMBL" id="CAB4905260.1"/>
    </source>
</evidence>
<comment type="similarity">
    <text evidence="1">Belongs to the CFA/CMAS family.</text>
</comment>
<dbReference type="GO" id="GO:0008610">
    <property type="term" value="P:lipid biosynthetic process"/>
    <property type="evidence" value="ECO:0007669"/>
    <property type="project" value="InterPro"/>
</dbReference>
<keyword evidence="2" id="KW-0489">Methyltransferase</keyword>
<proteinExistence type="inferred from homology"/>
<dbReference type="PANTHER" id="PTHR43667:SF1">
    <property type="entry name" value="CYCLOPROPANE-FATTY-ACYL-PHOSPHOLIPID SYNTHASE"/>
    <property type="match status" value="1"/>
</dbReference>
<dbReference type="InterPro" id="IPR050723">
    <property type="entry name" value="CFA/CMAS"/>
</dbReference>
<dbReference type="GO" id="GO:0032259">
    <property type="term" value="P:methylation"/>
    <property type="evidence" value="ECO:0007669"/>
    <property type="project" value="UniProtKB-KW"/>
</dbReference>
<name>A0A6J7GLK6_9ZZZZ</name>